<evidence type="ECO:0000256" key="2">
    <source>
        <dbReference type="ARBA" id="ARBA00009853"/>
    </source>
</evidence>
<protein>
    <submittedName>
        <fullName evidence="8">DMT family transporter</fullName>
    </submittedName>
</protein>
<comment type="similarity">
    <text evidence="2">Belongs to the drug/metabolite transporter (DMT) superfamily. 10 TMS drug/metabolite exporter (DME) (TC 2.A.7.3) family.</text>
</comment>
<accession>A0ABW3FBL8</accession>
<keyword evidence="5 6" id="KW-0472">Membrane</keyword>
<reference evidence="9" key="1">
    <citation type="journal article" date="2019" name="Int. J. Syst. Evol. Microbiol.">
        <title>The Global Catalogue of Microorganisms (GCM) 10K type strain sequencing project: providing services to taxonomists for standard genome sequencing and annotation.</title>
        <authorList>
            <consortium name="The Broad Institute Genomics Platform"/>
            <consortium name="The Broad Institute Genome Sequencing Center for Infectious Disease"/>
            <person name="Wu L."/>
            <person name="Ma J."/>
        </authorList>
    </citation>
    <scope>NUCLEOTIDE SEQUENCE [LARGE SCALE GENOMIC DNA]</scope>
    <source>
        <strain evidence="9">CCUG 60023</strain>
    </source>
</reference>
<proteinExistence type="inferred from homology"/>
<dbReference type="EMBL" id="JBHTJV010000003">
    <property type="protein sequence ID" value="MFD0915841.1"/>
    <property type="molecule type" value="Genomic_DNA"/>
</dbReference>
<evidence type="ECO:0000256" key="1">
    <source>
        <dbReference type="ARBA" id="ARBA00004141"/>
    </source>
</evidence>
<feature type="domain" description="EamA" evidence="7">
    <location>
        <begin position="30"/>
        <end position="161"/>
    </location>
</feature>
<feature type="transmembrane region" description="Helical" evidence="6">
    <location>
        <begin position="283"/>
        <end position="300"/>
    </location>
</feature>
<feature type="transmembrane region" description="Helical" evidence="6">
    <location>
        <begin position="229"/>
        <end position="248"/>
    </location>
</feature>
<evidence type="ECO:0000313" key="9">
    <source>
        <dbReference type="Proteomes" id="UP001597101"/>
    </source>
</evidence>
<organism evidence="8 9">
    <name type="scientific">Pseudahrensia aquimaris</name>
    <dbReference type="NCBI Taxonomy" id="744461"/>
    <lineage>
        <taxon>Bacteria</taxon>
        <taxon>Pseudomonadati</taxon>
        <taxon>Pseudomonadota</taxon>
        <taxon>Alphaproteobacteria</taxon>
        <taxon>Hyphomicrobiales</taxon>
        <taxon>Ahrensiaceae</taxon>
        <taxon>Pseudahrensia</taxon>
    </lineage>
</organism>
<feature type="transmembrane region" description="Helical" evidence="6">
    <location>
        <begin position="147"/>
        <end position="165"/>
    </location>
</feature>
<comment type="subcellular location">
    <subcellularLocation>
        <location evidence="1">Membrane</location>
        <topology evidence="1">Multi-pass membrane protein</topology>
    </subcellularLocation>
</comment>
<dbReference type="RefSeq" id="WP_377211687.1">
    <property type="nucleotide sequence ID" value="NZ_JBHTJV010000003.1"/>
</dbReference>
<comment type="caution">
    <text evidence="8">The sequence shown here is derived from an EMBL/GenBank/DDBJ whole genome shotgun (WGS) entry which is preliminary data.</text>
</comment>
<dbReference type="PANTHER" id="PTHR22911">
    <property type="entry name" value="ACYL-MALONYL CONDENSING ENZYME-RELATED"/>
    <property type="match status" value="1"/>
</dbReference>
<evidence type="ECO:0000313" key="8">
    <source>
        <dbReference type="EMBL" id="MFD0915841.1"/>
    </source>
</evidence>
<keyword evidence="3 6" id="KW-0812">Transmembrane</keyword>
<evidence type="ECO:0000256" key="3">
    <source>
        <dbReference type="ARBA" id="ARBA00022692"/>
    </source>
</evidence>
<name>A0ABW3FBL8_9HYPH</name>
<evidence type="ECO:0000256" key="6">
    <source>
        <dbReference type="SAM" id="Phobius"/>
    </source>
</evidence>
<keyword evidence="4 6" id="KW-1133">Transmembrane helix</keyword>
<evidence type="ECO:0000259" key="7">
    <source>
        <dbReference type="Pfam" id="PF00892"/>
    </source>
</evidence>
<evidence type="ECO:0000256" key="5">
    <source>
        <dbReference type="ARBA" id="ARBA00023136"/>
    </source>
</evidence>
<feature type="domain" description="EamA" evidence="7">
    <location>
        <begin position="172"/>
        <end position="299"/>
    </location>
</feature>
<keyword evidence="9" id="KW-1185">Reference proteome</keyword>
<feature type="transmembrane region" description="Helical" evidence="6">
    <location>
        <begin position="31"/>
        <end position="52"/>
    </location>
</feature>
<sequence>MLGRHRFYSLNPMSFSSSVSKFNALPGNLKGALTLMVAALGFALMAALVKLAGERLHVTQILLVRQIIMIAIVMPRVLTHFPGCLRTQRLDLQIIRVCAALVAMLAGFYAIINMPLADAMAIGFAKAFFVTIFAIIILHEKVGWRRWAAVAVGFIGVMVMIQPGTANFNPISLYALVGSAAAGFVMVIIRKLSETDAPITTLSYQAFLVGLAVVIPGVIYWQAPTANEWFTLLAIGAVSYGAQMANIYSYKWGEASVLASLDYVRLLYATLFGYLLFETLPTVYTWIGAAVIIAASLYTVQRERSKAKAVVIEAKKNAEQ</sequence>
<feature type="transmembrane region" description="Helical" evidence="6">
    <location>
        <begin position="90"/>
        <end position="112"/>
    </location>
</feature>
<feature type="transmembrane region" description="Helical" evidence="6">
    <location>
        <begin position="201"/>
        <end position="223"/>
    </location>
</feature>
<feature type="transmembrane region" description="Helical" evidence="6">
    <location>
        <begin position="255"/>
        <end position="277"/>
    </location>
</feature>
<dbReference type="Pfam" id="PF00892">
    <property type="entry name" value="EamA"/>
    <property type="match status" value="2"/>
</dbReference>
<feature type="transmembrane region" description="Helical" evidence="6">
    <location>
        <begin position="171"/>
        <end position="189"/>
    </location>
</feature>
<dbReference type="Proteomes" id="UP001597101">
    <property type="component" value="Unassembled WGS sequence"/>
</dbReference>
<dbReference type="PANTHER" id="PTHR22911:SF6">
    <property type="entry name" value="SOLUTE CARRIER FAMILY 35 MEMBER G1"/>
    <property type="match status" value="1"/>
</dbReference>
<dbReference type="InterPro" id="IPR037185">
    <property type="entry name" value="EmrE-like"/>
</dbReference>
<gene>
    <name evidence="8" type="ORF">ACFQ14_05425</name>
</gene>
<dbReference type="InterPro" id="IPR000620">
    <property type="entry name" value="EamA_dom"/>
</dbReference>
<feature type="transmembrane region" description="Helical" evidence="6">
    <location>
        <begin position="58"/>
        <end position="78"/>
    </location>
</feature>
<evidence type="ECO:0000256" key="4">
    <source>
        <dbReference type="ARBA" id="ARBA00022989"/>
    </source>
</evidence>
<feature type="transmembrane region" description="Helical" evidence="6">
    <location>
        <begin position="118"/>
        <end position="138"/>
    </location>
</feature>
<dbReference type="SUPFAM" id="SSF103481">
    <property type="entry name" value="Multidrug resistance efflux transporter EmrE"/>
    <property type="match status" value="2"/>
</dbReference>